<sequence length="90" mass="10050">MAEAVRERVRECGCPPWVVQCVHCVGQVVYIAFLHGRYEAHGPTKVLVESNDPEVRRHIPCMSVAFSTEVLALEDFARRAELLRLGGTDA</sequence>
<accession>A0A0F9LPX2</accession>
<dbReference type="AlphaFoldDB" id="A0A0F9LPX2"/>
<comment type="caution">
    <text evidence="1">The sequence shown here is derived from an EMBL/GenBank/DDBJ whole genome shotgun (WGS) entry which is preliminary data.</text>
</comment>
<organism evidence="1">
    <name type="scientific">marine sediment metagenome</name>
    <dbReference type="NCBI Taxonomy" id="412755"/>
    <lineage>
        <taxon>unclassified sequences</taxon>
        <taxon>metagenomes</taxon>
        <taxon>ecological metagenomes</taxon>
    </lineage>
</organism>
<gene>
    <name evidence="1" type="ORF">LCGC14_1188920</name>
</gene>
<dbReference type="EMBL" id="LAZR01006016">
    <property type="protein sequence ID" value="KKM95368.1"/>
    <property type="molecule type" value="Genomic_DNA"/>
</dbReference>
<reference evidence="1" key="1">
    <citation type="journal article" date="2015" name="Nature">
        <title>Complex archaea that bridge the gap between prokaryotes and eukaryotes.</title>
        <authorList>
            <person name="Spang A."/>
            <person name="Saw J.H."/>
            <person name="Jorgensen S.L."/>
            <person name="Zaremba-Niedzwiedzka K."/>
            <person name="Martijn J."/>
            <person name="Lind A.E."/>
            <person name="van Eijk R."/>
            <person name="Schleper C."/>
            <person name="Guy L."/>
            <person name="Ettema T.J."/>
        </authorList>
    </citation>
    <scope>NUCLEOTIDE SEQUENCE</scope>
</reference>
<proteinExistence type="predicted"/>
<evidence type="ECO:0000313" key="1">
    <source>
        <dbReference type="EMBL" id="KKM95368.1"/>
    </source>
</evidence>
<name>A0A0F9LPX2_9ZZZZ</name>
<protein>
    <submittedName>
        <fullName evidence="1">Uncharacterized protein</fullName>
    </submittedName>
</protein>